<evidence type="ECO:0000256" key="2">
    <source>
        <dbReference type="ARBA" id="ARBA00022692"/>
    </source>
</evidence>
<evidence type="ECO:0000256" key="3">
    <source>
        <dbReference type="ARBA" id="ARBA00022989"/>
    </source>
</evidence>
<sequence>MGRYLLHGRYGDFKIRAGPGRALSTPHLVGPVVECVGEEYRLLYGLTGHLGWGLAHFILPLVTWIAGNWMQYSIILSCMTIPLILFSFFIPESVEASVSKGLRSKSQKLIRAAAWKNGFSTDDLEEFTQALSRKDMQEEMKEVWKRGSIKRAFELSLLFLVGFSASFLYFVSVGLTDWARGDRGGCLALAGTTEVAAVLVLLFVTCFFSPKTVWSAATVMASTSILILYARSTEEFTRLSSGSFLLTMFFSSVSWTIVLVRILFQPLVITNSKWNAFITGVAMCSGAIVASLSDLQKFHSWSPKYFVIYAIPNLTIGATITILPERYFSF</sequence>
<dbReference type="PANTHER" id="PTHR24064">
    <property type="entry name" value="SOLUTE CARRIER FAMILY 22 MEMBER"/>
    <property type="match status" value="1"/>
</dbReference>
<comment type="caution">
    <text evidence="6">The sequence shown here is derived from an EMBL/GenBank/DDBJ whole genome shotgun (WGS) entry which is preliminary data.</text>
</comment>
<keyword evidence="2 5" id="KW-0812">Transmembrane</keyword>
<feature type="transmembrane region" description="Helical" evidence="5">
    <location>
        <begin position="42"/>
        <end position="66"/>
    </location>
</feature>
<proteinExistence type="predicted"/>
<accession>A0AAV4NB88</accession>
<gene>
    <name evidence="6" type="primary">AVEN_97775_1</name>
    <name evidence="6" type="ORF">CDAR_64831</name>
</gene>
<feature type="transmembrane region" description="Helical" evidence="5">
    <location>
        <begin position="244"/>
        <end position="264"/>
    </location>
</feature>
<feature type="transmembrane region" description="Helical" evidence="5">
    <location>
        <begin position="187"/>
        <end position="208"/>
    </location>
</feature>
<dbReference type="InterPro" id="IPR036259">
    <property type="entry name" value="MFS_trans_sf"/>
</dbReference>
<dbReference type="EMBL" id="BPLQ01001363">
    <property type="protein sequence ID" value="GIX81123.1"/>
    <property type="molecule type" value="Genomic_DNA"/>
</dbReference>
<reference evidence="6 7" key="1">
    <citation type="submission" date="2021-06" db="EMBL/GenBank/DDBJ databases">
        <title>Caerostris darwini draft genome.</title>
        <authorList>
            <person name="Kono N."/>
            <person name="Arakawa K."/>
        </authorList>
    </citation>
    <scope>NUCLEOTIDE SEQUENCE [LARGE SCALE GENOMIC DNA]</scope>
</reference>
<feature type="transmembrane region" description="Helical" evidence="5">
    <location>
        <begin position="155"/>
        <end position="175"/>
    </location>
</feature>
<evidence type="ECO:0000256" key="4">
    <source>
        <dbReference type="ARBA" id="ARBA00023136"/>
    </source>
</evidence>
<organism evidence="6 7">
    <name type="scientific">Caerostris darwini</name>
    <dbReference type="NCBI Taxonomy" id="1538125"/>
    <lineage>
        <taxon>Eukaryota</taxon>
        <taxon>Metazoa</taxon>
        <taxon>Ecdysozoa</taxon>
        <taxon>Arthropoda</taxon>
        <taxon>Chelicerata</taxon>
        <taxon>Arachnida</taxon>
        <taxon>Araneae</taxon>
        <taxon>Araneomorphae</taxon>
        <taxon>Entelegynae</taxon>
        <taxon>Araneoidea</taxon>
        <taxon>Araneidae</taxon>
        <taxon>Caerostris</taxon>
    </lineage>
</organism>
<evidence type="ECO:0000313" key="6">
    <source>
        <dbReference type="EMBL" id="GIX81123.1"/>
    </source>
</evidence>
<feature type="transmembrane region" description="Helical" evidence="5">
    <location>
        <begin position="72"/>
        <end position="90"/>
    </location>
</feature>
<dbReference type="SUPFAM" id="SSF103473">
    <property type="entry name" value="MFS general substrate transporter"/>
    <property type="match status" value="1"/>
</dbReference>
<keyword evidence="4 5" id="KW-0472">Membrane</keyword>
<feature type="transmembrane region" description="Helical" evidence="5">
    <location>
        <begin position="276"/>
        <end position="293"/>
    </location>
</feature>
<evidence type="ECO:0000256" key="5">
    <source>
        <dbReference type="SAM" id="Phobius"/>
    </source>
</evidence>
<feature type="transmembrane region" description="Helical" evidence="5">
    <location>
        <begin position="213"/>
        <end position="232"/>
    </location>
</feature>
<evidence type="ECO:0000313" key="7">
    <source>
        <dbReference type="Proteomes" id="UP001054837"/>
    </source>
</evidence>
<dbReference type="Proteomes" id="UP001054837">
    <property type="component" value="Unassembled WGS sequence"/>
</dbReference>
<comment type="subcellular location">
    <subcellularLocation>
        <location evidence="1">Membrane</location>
        <topology evidence="1">Multi-pass membrane protein</topology>
    </subcellularLocation>
</comment>
<dbReference type="GO" id="GO:0016020">
    <property type="term" value="C:membrane"/>
    <property type="evidence" value="ECO:0007669"/>
    <property type="project" value="UniProtKB-SubCell"/>
</dbReference>
<keyword evidence="7" id="KW-1185">Reference proteome</keyword>
<protein>
    <submittedName>
        <fullName evidence="6">Uncharacterized protein</fullName>
    </submittedName>
</protein>
<evidence type="ECO:0000256" key="1">
    <source>
        <dbReference type="ARBA" id="ARBA00004141"/>
    </source>
</evidence>
<dbReference type="AlphaFoldDB" id="A0AAV4NB88"/>
<name>A0AAV4NB88_9ARAC</name>
<keyword evidence="3 5" id="KW-1133">Transmembrane helix</keyword>
<feature type="transmembrane region" description="Helical" evidence="5">
    <location>
        <begin position="305"/>
        <end position="323"/>
    </location>
</feature>